<name>A0A4P6XRE9_9ASCO</name>
<protein>
    <submittedName>
        <fullName evidence="2">Essential protein Yae1, N terminal</fullName>
    </submittedName>
</protein>
<gene>
    <name evidence="2" type="primary">MPUL0D07290</name>
    <name evidence="2" type="ORF">METSCH_D07290</name>
</gene>
<sequence>MSCAGQCHCKGQKENQSEILSMKDEVWGSDDENISTYADLQRAHINQGYLDGITKAQELGLQEGFDQVFPSGAALGIRVGRILAKLHGSVLFSEAQKALNITQVLDKKYFDDQLELKDSQHPLLEKWEKVAADAQV</sequence>
<dbReference type="Pfam" id="PF09811">
    <property type="entry name" value="Yae1_N"/>
    <property type="match status" value="1"/>
</dbReference>
<organism evidence="2 3">
    <name type="scientific">Metschnikowia aff. pulcherrima</name>
    <dbReference type="NCBI Taxonomy" id="2163413"/>
    <lineage>
        <taxon>Eukaryota</taxon>
        <taxon>Fungi</taxon>
        <taxon>Dikarya</taxon>
        <taxon>Ascomycota</taxon>
        <taxon>Saccharomycotina</taxon>
        <taxon>Pichiomycetes</taxon>
        <taxon>Metschnikowiaceae</taxon>
        <taxon>Metschnikowia</taxon>
    </lineage>
</organism>
<accession>A0A4P6XRE9</accession>
<feature type="domain" description="Essential protein Yae1 N-terminal" evidence="1">
    <location>
        <begin position="48"/>
        <end position="86"/>
    </location>
</feature>
<reference evidence="3" key="1">
    <citation type="submission" date="2019-03" db="EMBL/GenBank/DDBJ databases">
        <title>Snf2 controls pulcherriminic acid biosynthesis and connects pigmentation and antifungal activity of the yeast Metschnikowia pulcherrima.</title>
        <authorList>
            <person name="Gore-Lloyd D."/>
            <person name="Sumann I."/>
            <person name="Brachmann A.O."/>
            <person name="Schneeberger K."/>
            <person name="Ortiz-Merino R.A."/>
            <person name="Moreno-Beltran M."/>
            <person name="Schlaefli M."/>
            <person name="Kirner P."/>
            <person name="Santos Kron A."/>
            <person name="Wolfe K.H."/>
            <person name="Piel J."/>
            <person name="Ahrens C.H."/>
            <person name="Henk D."/>
            <person name="Freimoser F.M."/>
        </authorList>
    </citation>
    <scope>NUCLEOTIDE SEQUENCE [LARGE SCALE GENOMIC DNA]</scope>
    <source>
        <strain evidence="3">APC 1.2</strain>
    </source>
</reference>
<proteinExistence type="predicted"/>
<dbReference type="InterPro" id="IPR019191">
    <property type="entry name" value="Essential_protein_Yae1_N"/>
</dbReference>
<evidence type="ECO:0000313" key="3">
    <source>
        <dbReference type="Proteomes" id="UP000292447"/>
    </source>
</evidence>
<keyword evidence="3" id="KW-1185">Reference proteome</keyword>
<evidence type="ECO:0000259" key="1">
    <source>
        <dbReference type="Pfam" id="PF09811"/>
    </source>
</evidence>
<dbReference type="Proteomes" id="UP000292447">
    <property type="component" value="Chromosome IV"/>
</dbReference>
<dbReference type="EMBL" id="CP034459">
    <property type="protein sequence ID" value="QBM89649.1"/>
    <property type="molecule type" value="Genomic_DNA"/>
</dbReference>
<evidence type="ECO:0000313" key="2">
    <source>
        <dbReference type="EMBL" id="QBM89649.1"/>
    </source>
</evidence>
<dbReference type="AlphaFoldDB" id="A0A4P6XRE9"/>
<dbReference type="STRING" id="2163413.A0A4P6XRE9"/>